<name>A0A401W8B3_STREY</name>
<feature type="compositionally biased region" description="Low complexity" evidence="1">
    <location>
        <begin position="31"/>
        <end position="46"/>
    </location>
</feature>
<dbReference type="PANTHER" id="PTHR43446">
    <property type="entry name" value="MEMBRANE PROTEIN-RELATED"/>
    <property type="match status" value="1"/>
</dbReference>
<comment type="caution">
    <text evidence="4">The sequence shown here is derived from an EMBL/GenBank/DDBJ whole genome shotgun (WGS) entry which is preliminary data.</text>
</comment>
<accession>A0A401W8B3</accession>
<keyword evidence="2" id="KW-0812">Transmembrane</keyword>
<dbReference type="Gene3D" id="3.30.479.30">
    <property type="entry name" value="Band 7 domain"/>
    <property type="match status" value="1"/>
</dbReference>
<feature type="transmembrane region" description="Helical" evidence="2">
    <location>
        <begin position="270"/>
        <end position="291"/>
    </location>
</feature>
<sequence>MATKTETTDSGNDAAGEPGAEHGGPGGVGERGALATAAARADGASGPEKGSKAERVSGVGTPATGTTDPPAPPPWSARLRPTGHGDSIPMDMLFRADPDSGTGSGPGTGSAEADTAEQLRSAAPPAGREPARVTPADAAVAGITAATDLLDTAERAVLDGALGVAAAGSRSRTEDASAAPGGTDKDPGSGADGRPSWFRELRGSTVRPAPEDDTGPAERRGFSLSGWLALFAGLLAIACSVAFLWRRGMLPASVVRALGLEIAVRPAPHLWEWALAGLGGVAAVYAFGGLARGRVGSAWVLTLFGRYRGTVRRTGLVWISPLVLRRRVDVRLRHWRSEPMPAVDAEGIELRVVVLVVWRVRDTARALLTVRDHTAYLREQVESGMARVLSQLPADAFHEEAPTLRDAQAVGEALTEVLAADCRPVGIEVFSVQPTRIEYAPEVAAAMQRRQIAAIDAKHRDSVLTSVVDAVDDTVRRLTSRGLVELDDYERKALVKDLTVAFYTARGSAAGKN</sequence>
<dbReference type="EMBL" id="BHZD01000001">
    <property type="protein sequence ID" value="GCD45580.1"/>
    <property type="molecule type" value="Genomic_DNA"/>
</dbReference>
<proteinExistence type="predicted"/>
<feature type="compositionally biased region" description="Polar residues" evidence="1">
    <location>
        <begin position="1"/>
        <end position="11"/>
    </location>
</feature>
<dbReference type="PANTHER" id="PTHR43446:SF1">
    <property type="entry name" value="BAND 7 DOMAIN-CONTAINING PROTEIN"/>
    <property type="match status" value="1"/>
</dbReference>
<evidence type="ECO:0000313" key="4">
    <source>
        <dbReference type="EMBL" id="GCD45580.1"/>
    </source>
</evidence>
<dbReference type="Proteomes" id="UP000286746">
    <property type="component" value="Unassembled WGS sequence"/>
</dbReference>
<evidence type="ECO:0000313" key="5">
    <source>
        <dbReference type="Proteomes" id="UP000286746"/>
    </source>
</evidence>
<dbReference type="InterPro" id="IPR001107">
    <property type="entry name" value="Band_7"/>
</dbReference>
<reference evidence="4 5" key="1">
    <citation type="submission" date="2018-11" db="EMBL/GenBank/DDBJ databases">
        <title>Whole genome sequence of Streptomyces paromomycinus NBRC 15454(T).</title>
        <authorList>
            <person name="Komaki H."/>
            <person name="Tamura T."/>
        </authorList>
    </citation>
    <scope>NUCLEOTIDE SEQUENCE [LARGE SCALE GENOMIC DNA]</scope>
    <source>
        <strain evidence="4 5">NBRC 15454</strain>
    </source>
</reference>
<evidence type="ECO:0000256" key="1">
    <source>
        <dbReference type="SAM" id="MobiDB-lite"/>
    </source>
</evidence>
<dbReference type="SUPFAM" id="SSF117892">
    <property type="entry name" value="Band 7/SPFH domain"/>
    <property type="match status" value="1"/>
</dbReference>
<feature type="transmembrane region" description="Helical" evidence="2">
    <location>
        <begin position="227"/>
        <end position="245"/>
    </location>
</feature>
<dbReference type="AlphaFoldDB" id="A0A401W8B3"/>
<feature type="region of interest" description="Disordered" evidence="1">
    <location>
        <begin position="166"/>
        <end position="217"/>
    </location>
</feature>
<evidence type="ECO:0000259" key="3">
    <source>
        <dbReference type="SMART" id="SM00244"/>
    </source>
</evidence>
<keyword evidence="2" id="KW-0472">Membrane</keyword>
<dbReference type="SMART" id="SM00244">
    <property type="entry name" value="PHB"/>
    <property type="match status" value="1"/>
</dbReference>
<dbReference type="RefSeq" id="WP_246177544.1">
    <property type="nucleotide sequence ID" value="NZ_BHZD01000001.1"/>
</dbReference>
<feature type="compositionally biased region" description="Gly residues" evidence="1">
    <location>
        <begin position="21"/>
        <end position="30"/>
    </location>
</feature>
<protein>
    <submittedName>
        <fullName evidence="4">Membrane protein</fullName>
    </submittedName>
</protein>
<gene>
    <name evidence="4" type="ORF">GKJPGBOP_05314</name>
</gene>
<keyword evidence="2" id="KW-1133">Transmembrane helix</keyword>
<keyword evidence="5" id="KW-1185">Reference proteome</keyword>
<organism evidence="4 5">
    <name type="scientific">Streptomyces paromomycinus</name>
    <name type="common">Streptomyces rimosus subsp. paromomycinus</name>
    <dbReference type="NCBI Taxonomy" id="92743"/>
    <lineage>
        <taxon>Bacteria</taxon>
        <taxon>Bacillati</taxon>
        <taxon>Actinomycetota</taxon>
        <taxon>Actinomycetes</taxon>
        <taxon>Kitasatosporales</taxon>
        <taxon>Streptomycetaceae</taxon>
        <taxon>Streptomyces</taxon>
    </lineage>
</organism>
<dbReference type="InterPro" id="IPR036013">
    <property type="entry name" value="Band_7/SPFH_dom_sf"/>
</dbReference>
<feature type="region of interest" description="Disordered" evidence="1">
    <location>
        <begin position="1"/>
        <end position="134"/>
    </location>
</feature>
<feature type="domain" description="Band 7" evidence="3">
    <location>
        <begin position="288"/>
        <end position="451"/>
    </location>
</feature>
<dbReference type="Pfam" id="PF01145">
    <property type="entry name" value="Band_7"/>
    <property type="match status" value="1"/>
</dbReference>
<evidence type="ECO:0000256" key="2">
    <source>
        <dbReference type="SAM" id="Phobius"/>
    </source>
</evidence>